<dbReference type="Pfam" id="PF19272">
    <property type="entry name" value="ASMase_C"/>
    <property type="match status" value="1"/>
</dbReference>
<dbReference type="AlphaFoldDB" id="A0A8K0K8P0"/>
<dbReference type="GO" id="GO:0008081">
    <property type="term" value="F:phosphoric diester hydrolase activity"/>
    <property type="evidence" value="ECO:0007669"/>
    <property type="project" value="TreeGrafter"/>
</dbReference>
<keyword evidence="6" id="KW-1185">Reference proteome</keyword>
<keyword evidence="2" id="KW-0325">Glycoprotein</keyword>
<evidence type="ECO:0000256" key="3">
    <source>
        <dbReference type="SAM" id="MobiDB-lite"/>
    </source>
</evidence>
<comment type="caution">
    <text evidence="5">The sequence shown here is derived from an EMBL/GenBank/DDBJ whole genome shotgun (WGS) entry which is preliminary data.</text>
</comment>
<dbReference type="GO" id="GO:0005615">
    <property type="term" value="C:extracellular space"/>
    <property type="evidence" value="ECO:0007669"/>
    <property type="project" value="TreeGrafter"/>
</dbReference>
<evidence type="ECO:0000256" key="1">
    <source>
        <dbReference type="ARBA" id="ARBA00022801"/>
    </source>
</evidence>
<evidence type="ECO:0000313" key="6">
    <source>
        <dbReference type="Proteomes" id="UP000792457"/>
    </source>
</evidence>
<evidence type="ECO:0000259" key="4">
    <source>
        <dbReference type="Pfam" id="PF19272"/>
    </source>
</evidence>
<organism evidence="5 6">
    <name type="scientific">Ladona fulva</name>
    <name type="common">Scarce chaser dragonfly</name>
    <name type="synonym">Libellula fulva</name>
    <dbReference type="NCBI Taxonomy" id="123851"/>
    <lineage>
        <taxon>Eukaryota</taxon>
        <taxon>Metazoa</taxon>
        <taxon>Ecdysozoa</taxon>
        <taxon>Arthropoda</taxon>
        <taxon>Hexapoda</taxon>
        <taxon>Insecta</taxon>
        <taxon>Pterygota</taxon>
        <taxon>Palaeoptera</taxon>
        <taxon>Odonata</taxon>
        <taxon>Epiprocta</taxon>
        <taxon>Anisoptera</taxon>
        <taxon>Libelluloidea</taxon>
        <taxon>Libellulidae</taxon>
        <taxon>Ladona</taxon>
    </lineage>
</organism>
<feature type="region of interest" description="Disordered" evidence="3">
    <location>
        <begin position="116"/>
        <end position="138"/>
    </location>
</feature>
<name>A0A8K0K8P0_LADFU</name>
<feature type="domain" description="Sphingomyelin phosphodiesterase C-terminal" evidence="4">
    <location>
        <begin position="44"/>
        <end position="118"/>
    </location>
</feature>
<reference evidence="5" key="2">
    <citation type="submission" date="2017-10" db="EMBL/GenBank/DDBJ databases">
        <title>Ladona fulva Genome sequencing and assembly.</title>
        <authorList>
            <person name="Murali S."/>
            <person name="Richards S."/>
            <person name="Bandaranaike D."/>
            <person name="Bellair M."/>
            <person name="Blankenburg K."/>
            <person name="Chao H."/>
            <person name="Dinh H."/>
            <person name="Doddapaneni H."/>
            <person name="Dugan-Rocha S."/>
            <person name="Elkadiri S."/>
            <person name="Gnanaolivu R."/>
            <person name="Hernandez B."/>
            <person name="Skinner E."/>
            <person name="Javaid M."/>
            <person name="Lee S."/>
            <person name="Li M."/>
            <person name="Ming W."/>
            <person name="Munidasa M."/>
            <person name="Muniz J."/>
            <person name="Nguyen L."/>
            <person name="Hughes D."/>
            <person name="Osuji N."/>
            <person name="Pu L.-L."/>
            <person name="Puazo M."/>
            <person name="Qu C."/>
            <person name="Quiroz J."/>
            <person name="Raj R."/>
            <person name="Weissenberger G."/>
            <person name="Xin Y."/>
            <person name="Zou X."/>
            <person name="Han Y."/>
            <person name="Worley K."/>
            <person name="Muzny D."/>
            <person name="Gibbs R."/>
        </authorList>
    </citation>
    <scope>NUCLEOTIDE SEQUENCE</scope>
    <source>
        <strain evidence="5">Sampled in the wild</strain>
    </source>
</reference>
<reference evidence="5" key="1">
    <citation type="submission" date="2013-04" db="EMBL/GenBank/DDBJ databases">
        <authorList>
            <person name="Qu J."/>
            <person name="Murali S.C."/>
            <person name="Bandaranaike D."/>
            <person name="Bellair M."/>
            <person name="Blankenburg K."/>
            <person name="Chao H."/>
            <person name="Dinh H."/>
            <person name="Doddapaneni H."/>
            <person name="Downs B."/>
            <person name="Dugan-Rocha S."/>
            <person name="Elkadiri S."/>
            <person name="Gnanaolivu R.D."/>
            <person name="Hernandez B."/>
            <person name="Javaid M."/>
            <person name="Jayaseelan J.C."/>
            <person name="Lee S."/>
            <person name="Li M."/>
            <person name="Ming W."/>
            <person name="Munidasa M."/>
            <person name="Muniz J."/>
            <person name="Nguyen L."/>
            <person name="Ongeri F."/>
            <person name="Osuji N."/>
            <person name="Pu L.-L."/>
            <person name="Puazo M."/>
            <person name="Qu C."/>
            <person name="Quiroz J."/>
            <person name="Raj R."/>
            <person name="Weissenberger G."/>
            <person name="Xin Y."/>
            <person name="Zou X."/>
            <person name="Han Y."/>
            <person name="Richards S."/>
            <person name="Worley K."/>
            <person name="Muzny D."/>
            <person name="Gibbs R."/>
        </authorList>
    </citation>
    <scope>NUCLEOTIDE SEQUENCE</scope>
    <source>
        <strain evidence="5">Sampled in the wild</strain>
    </source>
</reference>
<dbReference type="OrthoDB" id="348678at2759"/>
<sequence>MGSGSFQERFNRRYLHLVHKYSQVIVGQFFGHHHSDSFRIIYNERGTGANNPGVRLYKFDTNTGQVLDYMQYYLDLSTANHLDSAEWRLEYNFTSFYGLTNISAASLHELAETFQASSTSEEGSPAQSPGSLSYNGNGQGSGSSAVSLPVVSHMLGADLFERYYRANSVGYHYGSRWGTCSATCRRGHYCSITKVDYAAFRDCMEVEVEEVVMGTGSFLQPPTLLTLVAAALLGRLRA</sequence>
<proteinExistence type="predicted"/>
<dbReference type="PANTHER" id="PTHR10340">
    <property type="entry name" value="SPHINGOMYELIN PHOSPHODIESTERASE"/>
    <property type="match status" value="1"/>
</dbReference>
<gene>
    <name evidence="5" type="ORF">J437_LFUL011851</name>
</gene>
<accession>A0A8K0K8P0</accession>
<dbReference type="InterPro" id="IPR045473">
    <property type="entry name" value="ASM_C"/>
</dbReference>
<evidence type="ECO:0000313" key="5">
    <source>
        <dbReference type="EMBL" id="KAG8227923.1"/>
    </source>
</evidence>
<dbReference type="Proteomes" id="UP000792457">
    <property type="component" value="Unassembled WGS sequence"/>
</dbReference>
<dbReference type="SUPFAM" id="SSF56300">
    <property type="entry name" value="Metallo-dependent phosphatases"/>
    <property type="match status" value="1"/>
</dbReference>
<dbReference type="InterPro" id="IPR029052">
    <property type="entry name" value="Metallo-depent_PP-like"/>
</dbReference>
<evidence type="ECO:0000256" key="2">
    <source>
        <dbReference type="ARBA" id="ARBA00023180"/>
    </source>
</evidence>
<keyword evidence="1" id="KW-0378">Hydrolase</keyword>
<dbReference type="PANTHER" id="PTHR10340:SF57">
    <property type="entry name" value="METALLOPHOS DOMAIN-CONTAINING PROTEIN"/>
    <property type="match status" value="1"/>
</dbReference>
<dbReference type="EMBL" id="KZ308349">
    <property type="protein sequence ID" value="KAG8227923.1"/>
    <property type="molecule type" value="Genomic_DNA"/>
</dbReference>
<feature type="compositionally biased region" description="Polar residues" evidence="3">
    <location>
        <begin position="116"/>
        <end position="129"/>
    </location>
</feature>
<protein>
    <recommendedName>
        <fullName evidence="4">Sphingomyelin phosphodiesterase C-terminal domain-containing protein</fullName>
    </recommendedName>
</protein>